<dbReference type="STRING" id="104452.A0A0L7LTX1"/>
<proteinExistence type="predicted"/>
<dbReference type="EMBL" id="JTDY01000107">
    <property type="protein sequence ID" value="KOB78824.1"/>
    <property type="molecule type" value="Genomic_DNA"/>
</dbReference>
<dbReference type="Proteomes" id="UP000037510">
    <property type="component" value="Unassembled WGS sequence"/>
</dbReference>
<comment type="caution">
    <text evidence="2">The sequence shown here is derived from an EMBL/GenBank/DDBJ whole genome shotgun (WGS) entry which is preliminary data.</text>
</comment>
<keyword evidence="3" id="KW-1185">Reference proteome</keyword>
<organism evidence="2 3">
    <name type="scientific">Operophtera brumata</name>
    <name type="common">Winter moth</name>
    <name type="synonym">Phalaena brumata</name>
    <dbReference type="NCBI Taxonomy" id="104452"/>
    <lineage>
        <taxon>Eukaryota</taxon>
        <taxon>Metazoa</taxon>
        <taxon>Ecdysozoa</taxon>
        <taxon>Arthropoda</taxon>
        <taxon>Hexapoda</taxon>
        <taxon>Insecta</taxon>
        <taxon>Pterygota</taxon>
        <taxon>Neoptera</taxon>
        <taxon>Endopterygota</taxon>
        <taxon>Lepidoptera</taxon>
        <taxon>Glossata</taxon>
        <taxon>Ditrysia</taxon>
        <taxon>Geometroidea</taxon>
        <taxon>Geometridae</taxon>
        <taxon>Larentiinae</taxon>
        <taxon>Operophtera</taxon>
    </lineage>
</organism>
<dbReference type="InterPro" id="IPR013087">
    <property type="entry name" value="Znf_C2H2_type"/>
</dbReference>
<dbReference type="SMART" id="SM00614">
    <property type="entry name" value="ZnF_BED"/>
    <property type="match status" value="1"/>
</dbReference>
<dbReference type="Gene3D" id="3.30.160.60">
    <property type="entry name" value="Classic Zinc Finger"/>
    <property type="match status" value="1"/>
</dbReference>
<evidence type="ECO:0000259" key="1">
    <source>
        <dbReference type="PROSITE" id="PS00028"/>
    </source>
</evidence>
<name>A0A0L7LTX1_OPEBR</name>
<reference evidence="2 3" key="1">
    <citation type="journal article" date="2015" name="Genome Biol. Evol.">
        <title>The genome of winter moth (Operophtera brumata) provides a genomic perspective on sexual dimorphism and phenology.</title>
        <authorList>
            <person name="Derks M.F."/>
            <person name="Smit S."/>
            <person name="Salis L."/>
            <person name="Schijlen E."/>
            <person name="Bossers A."/>
            <person name="Mateman C."/>
            <person name="Pijl A.S."/>
            <person name="de Ridder D."/>
            <person name="Groenen M.A."/>
            <person name="Visser M.E."/>
            <person name="Megens H.J."/>
        </authorList>
    </citation>
    <scope>NUCLEOTIDE SEQUENCE [LARGE SCALE GENOMIC DNA]</scope>
    <source>
        <strain evidence="2">WM2013NL</strain>
        <tissue evidence="2">Head and thorax</tissue>
    </source>
</reference>
<dbReference type="PROSITE" id="PS00028">
    <property type="entry name" value="ZINC_FINGER_C2H2_1"/>
    <property type="match status" value="1"/>
</dbReference>
<protein>
    <submittedName>
        <fullName evidence="2">Fruitless, isoform B</fullName>
    </submittedName>
</protein>
<sequence>MDNITKRLSLSYPLSVSVGPVTRCARRPLRWRCNGVLFAERALRHGAPPPQYSYHSMFVPAAESAALWRCKSCGKEVSNRWHHYHSHTAQRSMCPYCPATYSRIDTLRSHLRLKHAQMIIKH</sequence>
<accession>A0A0L7LTX1</accession>
<evidence type="ECO:0000313" key="2">
    <source>
        <dbReference type="EMBL" id="KOB78824.1"/>
    </source>
</evidence>
<evidence type="ECO:0000313" key="3">
    <source>
        <dbReference type="Proteomes" id="UP000037510"/>
    </source>
</evidence>
<dbReference type="AlphaFoldDB" id="A0A0L7LTX1"/>
<feature type="domain" description="C2H2-type" evidence="1">
    <location>
        <begin position="94"/>
        <end position="115"/>
    </location>
</feature>
<gene>
    <name evidence="2" type="ORF">OBRU01_01403</name>
</gene>